<comment type="caution">
    <text evidence="1">The sequence shown here is derived from an EMBL/GenBank/DDBJ whole genome shotgun (WGS) entry which is preliminary data.</text>
</comment>
<organism evidence="1 2">
    <name type="scientific">Macrosiphum euphorbiae</name>
    <name type="common">potato aphid</name>
    <dbReference type="NCBI Taxonomy" id="13131"/>
    <lineage>
        <taxon>Eukaryota</taxon>
        <taxon>Metazoa</taxon>
        <taxon>Ecdysozoa</taxon>
        <taxon>Arthropoda</taxon>
        <taxon>Hexapoda</taxon>
        <taxon>Insecta</taxon>
        <taxon>Pterygota</taxon>
        <taxon>Neoptera</taxon>
        <taxon>Paraneoptera</taxon>
        <taxon>Hemiptera</taxon>
        <taxon>Sternorrhyncha</taxon>
        <taxon>Aphidomorpha</taxon>
        <taxon>Aphidoidea</taxon>
        <taxon>Aphididae</taxon>
        <taxon>Macrosiphini</taxon>
        <taxon>Macrosiphum</taxon>
    </lineage>
</organism>
<evidence type="ECO:0000313" key="1">
    <source>
        <dbReference type="EMBL" id="CAI6374155.1"/>
    </source>
</evidence>
<dbReference type="Proteomes" id="UP001160148">
    <property type="component" value="Unassembled WGS sequence"/>
</dbReference>
<name>A0AAV0XZY1_9HEMI</name>
<proteinExistence type="predicted"/>
<accession>A0AAV0XZY1</accession>
<dbReference type="EMBL" id="CARXXK010001165">
    <property type="protein sequence ID" value="CAI6374155.1"/>
    <property type="molecule type" value="Genomic_DNA"/>
</dbReference>
<sequence>MATVCLHNFLRGDDDNLWQPGELENNDTTLCMQNIPRVGGNATNEAFAIRDGFNSYFNSNEVRVLWQNDTIQRGRLHNISILKYFK</sequence>
<dbReference type="AlphaFoldDB" id="A0AAV0XZY1"/>
<keyword evidence="2" id="KW-1185">Reference proteome</keyword>
<protein>
    <submittedName>
        <fullName evidence="1">Uncharacterized protein</fullName>
    </submittedName>
</protein>
<reference evidence="1 2" key="1">
    <citation type="submission" date="2023-01" db="EMBL/GenBank/DDBJ databases">
        <authorList>
            <person name="Whitehead M."/>
        </authorList>
    </citation>
    <scope>NUCLEOTIDE SEQUENCE [LARGE SCALE GENOMIC DNA]</scope>
</reference>
<evidence type="ECO:0000313" key="2">
    <source>
        <dbReference type="Proteomes" id="UP001160148"/>
    </source>
</evidence>
<gene>
    <name evidence="1" type="ORF">MEUPH1_LOCUS27804</name>
</gene>